<keyword evidence="5" id="KW-0472">Membrane</keyword>
<dbReference type="CDD" id="cd06354">
    <property type="entry name" value="PBP1_PrnA-like"/>
    <property type="match status" value="1"/>
</dbReference>
<dbReference type="PANTHER" id="PTHR34296:SF2">
    <property type="entry name" value="ABC TRANSPORTER GUANOSINE-BINDING PROTEIN NUPN"/>
    <property type="match status" value="1"/>
</dbReference>
<comment type="similarity">
    <text evidence="2">Belongs to the BMP lipoprotein family.</text>
</comment>
<dbReference type="PANTHER" id="PTHR34296">
    <property type="entry name" value="TRANSCRIPTIONAL ACTIVATOR PROTEIN MED"/>
    <property type="match status" value="1"/>
</dbReference>
<dbReference type="InterPro" id="IPR003760">
    <property type="entry name" value="PnrA-like"/>
</dbReference>
<feature type="compositionally biased region" description="Basic and acidic residues" evidence="7">
    <location>
        <begin position="11"/>
        <end position="20"/>
    </location>
</feature>
<evidence type="ECO:0000313" key="9">
    <source>
        <dbReference type="EMBL" id="MDY0396419.1"/>
    </source>
</evidence>
<accession>A0ABU5CAR7</accession>
<evidence type="ECO:0000313" key="10">
    <source>
        <dbReference type="Proteomes" id="UP001281447"/>
    </source>
</evidence>
<dbReference type="SUPFAM" id="SSF53822">
    <property type="entry name" value="Periplasmic binding protein-like I"/>
    <property type="match status" value="1"/>
</dbReference>
<comment type="caution">
    <text evidence="9">The sequence shown here is derived from an EMBL/GenBank/DDBJ whole genome shotgun (WGS) entry which is preliminary data.</text>
</comment>
<evidence type="ECO:0000256" key="5">
    <source>
        <dbReference type="ARBA" id="ARBA00023136"/>
    </source>
</evidence>
<keyword evidence="4" id="KW-0732">Signal</keyword>
<evidence type="ECO:0000256" key="4">
    <source>
        <dbReference type="ARBA" id="ARBA00022729"/>
    </source>
</evidence>
<evidence type="ECO:0000256" key="1">
    <source>
        <dbReference type="ARBA" id="ARBA00004193"/>
    </source>
</evidence>
<dbReference type="Gene3D" id="3.40.50.2300">
    <property type="match status" value="2"/>
</dbReference>
<dbReference type="InterPro" id="IPR050957">
    <property type="entry name" value="BMP_lipoprotein"/>
</dbReference>
<proteinExistence type="inferred from homology"/>
<keyword evidence="6" id="KW-0449">Lipoprotein</keyword>
<feature type="region of interest" description="Disordered" evidence="7">
    <location>
        <begin position="1"/>
        <end position="26"/>
    </location>
</feature>
<protein>
    <submittedName>
        <fullName evidence="9">BMP family protein</fullName>
    </submittedName>
</protein>
<name>A0ABU5CAR7_9BACI</name>
<dbReference type="Pfam" id="PF02608">
    <property type="entry name" value="Bmp"/>
    <property type="match status" value="1"/>
</dbReference>
<gene>
    <name evidence="9" type="ORF">RWE15_21440</name>
</gene>
<dbReference type="InterPro" id="IPR028082">
    <property type="entry name" value="Peripla_BP_I"/>
</dbReference>
<evidence type="ECO:0000256" key="7">
    <source>
        <dbReference type="SAM" id="MobiDB-lite"/>
    </source>
</evidence>
<feature type="compositionally biased region" description="Low complexity" evidence="7">
    <location>
        <begin position="1"/>
        <end position="10"/>
    </location>
</feature>
<keyword evidence="3" id="KW-1003">Cell membrane</keyword>
<evidence type="ECO:0000259" key="8">
    <source>
        <dbReference type="Pfam" id="PF02608"/>
    </source>
</evidence>
<comment type="subcellular location">
    <subcellularLocation>
        <location evidence="1">Cell membrane</location>
        <topology evidence="1">Lipid-anchor</topology>
    </subcellularLocation>
</comment>
<evidence type="ECO:0000256" key="2">
    <source>
        <dbReference type="ARBA" id="ARBA00008610"/>
    </source>
</evidence>
<evidence type="ECO:0000256" key="6">
    <source>
        <dbReference type="ARBA" id="ARBA00023288"/>
    </source>
</evidence>
<organism evidence="9 10">
    <name type="scientific">Tigheibacillus halophilus</name>
    <dbReference type="NCBI Taxonomy" id="361280"/>
    <lineage>
        <taxon>Bacteria</taxon>
        <taxon>Bacillati</taxon>
        <taxon>Bacillota</taxon>
        <taxon>Bacilli</taxon>
        <taxon>Bacillales</taxon>
        <taxon>Bacillaceae</taxon>
        <taxon>Tigheibacillus</taxon>
    </lineage>
</organism>
<keyword evidence="10" id="KW-1185">Reference proteome</keyword>
<evidence type="ECO:0000256" key="3">
    <source>
        <dbReference type="ARBA" id="ARBA00022475"/>
    </source>
</evidence>
<dbReference type="EMBL" id="JAWDIP010000004">
    <property type="protein sequence ID" value="MDY0396419.1"/>
    <property type="molecule type" value="Genomic_DNA"/>
</dbReference>
<sequence length="395" mass="43388">MALAACGSSGKSKDSGKSADKSGATSDYSAAMVTDIGGIDDKSFNQSSWEGLQAWGKEHGLSKGKGFDYAQSSNEADYMPNLTRLIRDKYDLIFGIGFNLKNDIDKVAKQYPDTKFAIVDDVVDQPNVVSINFKEQEGSFLVGVAAAKKTKTNKVGFVGGVESPLIEKFESGFIAGVKSVNPDIKVDVQYAASFGAPDKGKIIASNMYNDGVDVIYHSSGGTGNGVFNQAKDIKQNNPDRDIWVIGVDRDQYEEGKIGDHNITLTSMVKRVDVAVQDVANKAMKGEHLGGEKLEFGLKDEGIGVAMTNKDAMADDIVKEINDWKKKILDDEVKVPKTRKELKRIRKIFVIKKGWSVDAASLFHLFFWINCQMKPKENVPSFHLANLFHCKFSFIL</sequence>
<dbReference type="Proteomes" id="UP001281447">
    <property type="component" value="Unassembled WGS sequence"/>
</dbReference>
<reference evidence="9 10" key="1">
    <citation type="submission" date="2023-10" db="EMBL/GenBank/DDBJ databases">
        <title>Virgibacillus halophilus 5B73C genome.</title>
        <authorList>
            <person name="Miliotis G."/>
            <person name="Sengupta P."/>
            <person name="Hameed A."/>
            <person name="Chuvochina M."/>
            <person name="Mcdonagh F."/>
            <person name="Simpson A.C."/>
            <person name="Singh N.K."/>
            <person name="Rekha P.D."/>
            <person name="Raman K."/>
            <person name="Hugenholtz P."/>
            <person name="Venkateswaran K."/>
        </authorList>
    </citation>
    <scope>NUCLEOTIDE SEQUENCE [LARGE SCALE GENOMIC DNA]</scope>
    <source>
        <strain evidence="9 10">5B73C</strain>
    </source>
</reference>
<feature type="domain" description="ABC transporter substrate-binding protein PnrA-like" evidence="8">
    <location>
        <begin position="30"/>
        <end position="337"/>
    </location>
</feature>